<dbReference type="EnsemblPlants" id="EMT24011">
    <property type="protein sequence ID" value="EMT24011"/>
    <property type="gene ID" value="F775_22230"/>
</dbReference>
<evidence type="ECO:0000313" key="1">
    <source>
        <dbReference type="EnsemblPlants" id="EMT24011"/>
    </source>
</evidence>
<name>M8CKS7_AEGTA</name>
<reference evidence="1" key="1">
    <citation type="submission" date="2015-06" db="UniProtKB">
        <authorList>
            <consortium name="EnsemblPlants"/>
        </authorList>
    </citation>
    <scope>IDENTIFICATION</scope>
</reference>
<sequence length="670" mass="73580">MLKVKRSSRASSSPRQETRKLGQRASTGIHSRCTGIVVESDQYATSFLTSIDLVTRDSVFLPGCQIKVRLPNRRAAKAHLQYYSATPAMLVVTIGPYPHLCAARIRDRTQVDESSGDLFAISCRYKTGKLSVIRGMLADSPSGLEGERSTCQITAGLFGARTIELQFRRDCLEPAPSSFSSEGEALQSECTGMVIHSKLPWASFLTTGSLFGSVGYKHWSALTIKVRLPNGKVVDGWLNYHSSFCDLAVVGTNSLLHFLRSHNLRVACLDDNMQVDSVAGVLAVRRCFDSGKLVYTRGSLTGGIQNEELNLPLTGAIQDKELNFSTCKITEAASGGPLVDCDGNIVGMNYYGGKITPFLPSNLIFDLLGLEMFWAASEEDHRCTDETEESYSDSPKAELTDDQLERILAPWPASGDDFKDRANEMLRTAGHPLPKFADDGMYLKEGFDDEFGNGNWSEPTRTVASKMSLSVVALASFIVEYDSTGEHDKGDCTVIEVCLSSERRVDGTLQHYDLHYNAAIVSIEGACSYCAANLDEPSKTDEVVALGRAFESGELMATNGAVTGESSRFDCKELRMSTCTITKAGIGGPLVDFDGNFVGMNFYDMEQTPYLPRDIILEVIRRFDAKRTAAAAVEATEESEFHSWPVPDAYWVYLSRYPEPPRPPASFELE</sequence>
<dbReference type="AlphaFoldDB" id="M8CKS7"/>
<dbReference type="PANTHER" id="PTHR18868">
    <property type="entry name" value="OS07G0665300 PROTEIN-RELATED"/>
    <property type="match status" value="1"/>
</dbReference>
<protein>
    <recommendedName>
        <fullName evidence="2">Protease Do-like 14</fullName>
    </recommendedName>
</protein>
<organism evidence="1">
    <name type="scientific">Aegilops tauschii</name>
    <name type="common">Tausch's goatgrass</name>
    <name type="synonym">Aegilops squarrosa</name>
    <dbReference type="NCBI Taxonomy" id="37682"/>
    <lineage>
        <taxon>Eukaryota</taxon>
        <taxon>Viridiplantae</taxon>
        <taxon>Streptophyta</taxon>
        <taxon>Embryophyta</taxon>
        <taxon>Tracheophyta</taxon>
        <taxon>Spermatophyta</taxon>
        <taxon>Magnoliopsida</taxon>
        <taxon>Liliopsida</taxon>
        <taxon>Poales</taxon>
        <taxon>Poaceae</taxon>
        <taxon>BOP clade</taxon>
        <taxon>Pooideae</taxon>
        <taxon>Triticodae</taxon>
        <taxon>Triticeae</taxon>
        <taxon>Triticinae</taxon>
        <taxon>Aegilops</taxon>
    </lineage>
</organism>
<dbReference type="Pfam" id="PF13365">
    <property type="entry name" value="Trypsin_2"/>
    <property type="match status" value="1"/>
</dbReference>
<evidence type="ECO:0008006" key="2">
    <source>
        <dbReference type="Google" id="ProtNLM"/>
    </source>
</evidence>
<dbReference type="ExpressionAtlas" id="M8CKS7">
    <property type="expression patterns" value="baseline"/>
</dbReference>
<dbReference type="InterPro" id="IPR009003">
    <property type="entry name" value="Peptidase_S1_PA"/>
</dbReference>
<dbReference type="SUPFAM" id="SSF50494">
    <property type="entry name" value="Trypsin-like serine proteases"/>
    <property type="match status" value="2"/>
</dbReference>
<dbReference type="PANTHER" id="PTHR18868:SF41">
    <property type="match status" value="1"/>
</dbReference>
<dbReference type="Gene3D" id="2.40.10.120">
    <property type="match status" value="2"/>
</dbReference>
<proteinExistence type="predicted"/>
<accession>M8CKS7</accession>